<dbReference type="EMBL" id="SRZA01000008">
    <property type="protein sequence ID" value="TGY07138.1"/>
    <property type="molecule type" value="Genomic_DNA"/>
</dbReference>
<sequence length="1026" mass="112742">MNKKFTLKTSDREPRPRSERLRGLGGGAASGNSGSTVVNVSGGQPVVDPNSHTHANKSDLDKFSADTEGYAYLTQMREVEEIDDDGNPHRNWASVKDKVKAGYADKAGVAHDLDEDSPIRKQFLSRLADDVAKGHITFEQGITALLTSYLRGGAHFGNFVKGLAGAIIDQVGNSEFESITSRSYLKVFELIYNRLNALEGTTSFADVGTIDAVEEGENGSQVLTMRKRWAGDFTAFQPGDIVYGYVNNLSNGTQSEYFRAWAWIKSVNRAANTLTVVPYPDAEVPGGANHPLREAMIITRWGNNIEANAYTYANKEYSAVIVKRGDNDYANVRQSTFYISCEDGNIVELMGVNKPILEPGNYGTVLGKMPVGLLDRKTQELINKDQPYLFARGIIVQDLIRIDYEGNVTRTANYRGTWNLATAASATDYYRSTAGVYDTVTWNGDLWQCVANGTTDEPSETTGSWVNMTGSKELPTLNVWSVIPSDDIITLRYAEDGHVTITPSSVSCQVLLTSTEGTQTFNSSLDLREKGVTLYYSLDGATWKEFIIGAAEPLELEDSTGVIETEKGDDVLTLGGDDVNASQIGDRLYFELRDTDNVLARAIVPIVKDGKNGREGVDGLIVYPAGYFNPEATYSATDETTPVVKYGENFYVLKRGKTYTAAVMPDNRKTPAGDVAYGGEDSRWQLFDKFNAIYTDIIMAEFAKLGGAVFFGEYMFSQNGTLNGMAVSGVDENGQAYYKQFKDGVTYGTFIPNLMLNFITGQIIANNARIKGEIDAESGKIGGFNINYGYIGVNTDLNYGDNAGMSLFPSFIKFSNNDWSHFAAIGTNVLPSIYGLYAQARFENTEQNTFGTNYGILVYAENAENNIAMKAVGNVVSDSLNTSYGYRPISMITNMVVHRPYDANTWIIKSNVDSGHICLPDRADVQNKLGISSTSPFSVRITIIADASNTKNFKIQGRNNSTIFSLSDDGKTKVYFLDRDIYPYRLNNNGQQQLGDGPEMGAGDIVEYQLVYNGSTYNAYLLNQRN</sequence>
<comment type="caution">
    <text evidence="2">The sequence shown here is derived from an EMBL/GenBank/DDBJ whole genome shotgun (WGS) entry which is preliminary data.</text>
</comment>
<accession>A0A4S2AZQ0</accession>
<proteinExistence type="predicted"/>
<gene>
    <name evidence="2" type="ORF">E5356_05265</name>
</gene>
<organism evidence="2 3">
    <name type="scientific">Bacteroides acidifaciens</name>
    <dbReference type="NCBI Taxonomy" id="85831"/>
    <lineage>
        <taxon>Bacteria</taxon>
        <taxon>Pseudomonadati</taxon>
        <taxon>Bacteroidota</taxon>
        <taxon>Bacteroidia</taxon>
        <taxon>Bacteroidales</taxon>
        <taxon>Bacteroidaceae</taxon>
        <taxon>Bacteroides</taxon>
    </lineage>
</organism>
<keyword evidence="3" id="KW-1185">Reference proteome</keyword>
<evidence type="ECO:0000313" key="2">
    <source>
        <dbReference type="EMBL" id="TGY07138.1"/>
    </source>
</evidence>
<protein>
    <submittedName>
        <fullName evidence="2">Uncharacterized protein</fullName>
    </submittedName>
</protein>
<dbReference type="Proteomes" id="UP000305751">
    <property type="component" value="Unassembled WGS sequence"/>
</dbReference>
<evidence type="ECO:0000313" key="3">
    <source>
        <dbReference type="Proteomes" id="UP000305751"/>
    </source>
</evidence>
<feature type="compositionally biased region" description="Basic and acidic residues" evidence="1">
    <location>
        <begin position="9"/>
        <end position="22"/>
    </location>
</feature>
<feature type="compositionally biased region" description="Low complexity" evidence="1">
    <location>
        <begin position="30"/>
        <end position="43"/>
    </location>
</feature>
<feature type="region of interest" description="Disordered" evidence="1">
    <location>
        <begin position="1"/>
        <end position="60"/>
    </location>
</feature>
<evidence type="ECO:0000256" key="1">
    <source>
        <dbReference type="SAM" id="MobiDB-lite"/>
    </source>
</evidence>
<dbReference type="AlphaFoldDB" id="A0A4S2AZQ0"/>
<reference evidence="2 3" key="1">
    <citation type="submission" date="2019-04" db="EMBL/GenBank/DDBJ databases">
        <title>Microbes associate with the intestines of laboratory mice.</title>
        <authorList>
            <person name="Navarre W."/>
            <person name="Wong E."/>
            <person name="Huang K."/>
            <person name="Tropini C."/>
            <person name="Ng K."/>
            <person name="Yu B."/>
        </authorList>
    </citation>
    <scope>NUCLEOTIDE SEQUENCE [LARGE SCALE GENOMIC DNA]</scope>
    <source>
        <strain evidence="2 3">NM70_E10</strain>
    </source>
</reference>
<name>A0A4S2AZQ0_9BACE</name>
<dbReference type="RefSeq" id="WP_136013808.1">
    <property type="nucleotide sequence ID" value="NZ_SRZA01000008.1"/>
</dbReference>